<protein>
    <recommendedName>
        <fullName evidence="3">diguanylate cyclase</fullName>
        <ecNumber evidence="3">2.7.7.65</ecNumber>
    </recommendedName>
</protein>
<evidence type="ECO:0000256" key="4">
    <source>
        <dbReference type="ARBA" id="ARBA00023134"/>
    </source>
</evidence>
<evidence type="ECO:0000313" key="9">
    <source>
        <dbReference type="Proteomes" id="UP000586346"/>
    </source>
</evidence>
<dbReference type="InterPro" id="IPR029787">
    <property type="entry name" value="Nucleotide_cyclase"/>
</dbReference>
<dbReference type="PROSITE" id="PS50887">
    <property type="entry name" value="GGDEF"/>
    <property type="match status" value="1"/>
</dbReference>
<dbReference type="Gene3D" id="3.30.70.270">
    <property type="match status" value="1"/>
</dbReference>
<keyword evidence="6" id="KW-0812">Transmembrane</keyword>
<comment type="caution">
    <text evidence="8">The sequence shown here is derived from an EMBL/GenBank/DDBJ whole genome shotgun (WGS) entry which is preliminary data.</text>
</comment>
<keyword evidence="4" id="KW-0342">GTP-binding</keyword>
<dbReference type="RefSeq" id="WP_185654387.1">
    <property type="nucleotide sequence ID" value="NZ_CBDITX010000010.1"/>
</dbReference>
<dbReference type="InterPro" id="IPR000160">
    <property type="entry name" value="GGDEF_dom"/>
</dbReference>
<dbReference type="InterPro" id="IPR043128">
    <property type="entry name" value="Rev_trsase/Diguanyl_cyclase"/>
</dbReference>
<evidence type="ECO:0000256" key="3">
    <source>
        <dbReference type="ARBA" id="ARBA00012528"/>
    </source>
</evidence>
<dbReference type="InterPro" id="IPR049828">
    <property type="entry name" value="DgcJ_diguan"/>
</dbReference>
<gene>
    <name evidence="8" type="ORF">H6P72_05460</name>
</gene>
<dbReference type="PANTHER" id="PTHR45138:SF22">
    <property type="entry name" value="DIGUANYLATE CYCLASE DGCJ-RELATED"/>
    <property type="match status" value="1"/>
</dbReference>
<dbReference type="NCBIfam" id="NF040885">
    <property type="entry name" value="diguan_DgcJ"/>
    <property type="match status" value="1"/>
</dbReference>
<feature type="transmembrane region" description="Helical" evidence="6">
    <location>
        <begin position="305"/>
        <end position="327"/>
    </location>
</feature>
<dbReference type="Pfam" id="PF17155">
    <property type="entry name" value="GAPES1"/>
    <property type="match status" value="1"/>
</dbReference>
<keyword evidence="6" id="KW-1133">Transmembrane helix</keyword>
<evidence type="ECO:0000256" key="1">
    <source>
        <dbReference type="ARBA" id="ARBA00001946"/>
    </source>
</evidence>
<evidence type="ECO:0000256" key="6">
    <source>
        <dbReference type="SAM" id="Phobius"/>
    </source>
</evidence>
<evidence type="ECO:0000259" key="7">
    <source>
        <dbReference type="PROSITE" id="PS50887"/>
    </source>
</evidence>
<evidence type="ECO:0000256" key="5">
    <source>
        <dbReference type="ARBA" id="ARBA00034247"/>
    </source>
</evidence>
<dbReference type="Gene3D" id="3.30.450.20">
    <property type="entry name" value="PAS domain"/>
    <property type="match status" value="1"/>
</dbReference>
<feature type="transmembrane region" description="Helical" evidence="6">
    <location>
        <begin position="7"/>
        <end position="26"/>
    </location>
</feature>
<dbReference type="Pfam" id="PF00990">
    <property type="entry name" value="GGDEF"/>
    <property type="match status" value="1"/>
</dbReference>
<dbReference type="InterPro" id="IPR033420">
    <property type="entry name" value="GAPES1"/>
</dbReference>
<dbReference type="SMART" id="SM00267">
    <property type="entry name" value="GGDEF"/>
    <property type="match status" value="1"/>
</dbReference>
<reference evidence="8 9" key="1">
    <citation type="submission" date="2020-08" db="EMBL/GenBank/DDBJ databases">
        <title>Emergence and comparative genomics analysis of Citrobacter in Fennec fox imported from North Africa to China.</title>
        <authorList>
            <person name="Zheng B."/>
        </authorList>
    </citation>
    <scope>NUCLEOTIDE SEQUENCE [LARGE SCALE GENOMIC DNA]</scope>
    <source>
        <strain evidence="8 9">FF371</strain>
    </source>
</reference>
<comment type="pathway">
    <text evidence="2">Purine metabolism; 3',5'-cyclic di-GMP biosynthesis.</text>
</comment>
<name>A0ABR6TRV1_CITBR</name>
<dbReference type="CDD" id="cd01949">
    <property type="entry name" value="GGDEF"/>
    <property type="match status" value="1"/>
</dbReference>
<comment type="cofactor">
    <cofactor evidence="1">
        <name>Mg(2+)</name>
        <dbReference type="ChEBI" id="CHEBI:18420"/>
    </cofactor>
</comment>
<dbReference type="SUPFAM" id="SSF55073">
    <property type="entry name" value="Nucleotide cyclase"/>
    <property type="match status" value="1"/>
</dbReference>
<evidence type="ECO:0000313" key="8">
    <source>
        <dbReference type="EMBL" id="MBC2646075.1"/>
    </source>
</evidence>
<dbReference type="NCBIfam" id="TIGR00254">
    <property type="entry name" value="GGDEF"/>
    <property type="match status" value="1"/>
</dbReference>
<proteinExistence type="predicted"/>
<keyword evidence="6" id="KW-0472">Membrane</keyword>
<dbReference type="Proteomes" id="UP000586346">
    <property type="component" value="Unassembled WGS sequence"/>
</dbReference>
<dbReference type="PANTHER" id="PTHR45138">
    <property type="entry name" value="REGULATORY COMPONENTS OF SENSORY TRANSDUCTION SYSTEM"/>
    <property type="match status" value="1"/>
</dbReference>
<keyword evidence="4" id="KW-0547">Nucleotide-binding</keyword>
<feature type="domain" description="GGDEF" evidence="7">
    <location>
        <begin position="374"/>
        <end position="496"/>
    </location>
</feature>
<accession>A0ABR6TRV1</accession>
<organism evidence="8 9">
    <name type="scientific">Citrobacter braakii</name>
    <dbReference type="NCBI Taxonomy" id="57706"/>
    <lineage>
        <taxon>Bacteria</taxon>
        <taxon>Pseudomonadati</taxon>
        <taxon>Pseudomonadota</taxon>
        <taxon>Gammaproteobacteria</taxon>
        <taxon>Enterobacterales</taxon>
        <taxon>Enterobacteriaceae</taxon>
        <taxon>Citrobacter</taxon>
        <taxon>Citrobacter freundii complex</taxon>
    </lineage>
</organism>
<evidence type="ECO:0000256" key="2">
    <source>
        <dbReference type="ARBA" id="ARBA00004665"/>
    </source>
</evidence>
<dbReference type="InterPro" id="IPR050469">
    <property type="entry name" value="Diguanylate_Cyclase"/>
</dbReference>
<dbReference type="EC" id="2.7.7.65" evidence="3"/>
<comment type="catalytic activity">
    <reaction evidence="5">
        <text>2 GTP = 3',3'-c-di-GMP + 2 diphosphate</text>
        <dbReference type="Rhea" id="RHEA:24898"/>
        <dbReference type="ChEBI" id="CHEBI:33019"/>
        <dbReference type="ChEBI" id="CHEBI:37565"/>
        <dbReference type="ChEBI" id="CHEBI:58805"/>
        <dbReference type="EC" id="2.7.7.65"/>
    </reaction>
</comment>
<dbReference type="EMBL" id="JACLAH010000001">
    <property type="protein sequence ID" value="MBC2646075.1"/>
    <property type="molecule type" value="Genomic_DNA"/>
</dbReference>
<sequence>MQLHHKALRLFISVNVVVLTFSFLVYELIASDKAMNAYMRYINEKADSSFLYDKYTNQSIAAHLMRTFSSPQVPASIEQQKALCNAFDSVNGTHGLNLTQHNYLPLHGTLQTPTTKCSEKLEDIFLLPSFDRAVNVNREQKDYGHGLGMQEYKFRYYVDLKNNYVYFFDLVDSRKFAIHNWSFLQKGNLGINQNDIDGIFTGRTVISRIYEDNLTEKKVMSFLTPVYYAGKLKGVVMVDINKENLKNIFYTSDRPLVWRYLNVTLSDINSGKEILVHQSENNLFSYVHYQEDMPGGIRITLSLDFMYFIVSSWKVFAFYLLATILLLNMVRTHFRLYHNVTRENISDAMTGLYNRKILTPTLEQRLQQLVNAGTLVTFIAIDCDKLKVINDTLGHKEGDRIITILARAIQTSIRKNDYAIRLGGDEFCIILIDYPAELTPRLLERIRYNLQIIAQDRAISFSAGIYNMQPNDTIDDAYKASDAQLYLSKQKKRADA</sequence>
<keyword evidence="9" id="KW-1185">Reference proteome</keyword>